<dbReference type="AlphaFoldDB" id="A0A0V0GSF1"/>
<evidence type="ECO:0000256" key="2">
    <source>
        <dbReference type="ARBA" id="ARBA00022801"/>
    </source>
</evidence>
<dbReference type="SUPFAM" id="SSF56219">
    <property type="entry name" value="DNase I-like"/>
    <property type="match status" value="1"/>
</dbReference>
<evidence type="ECO:0000256" key="3">
    <source>
        <dbReference type="ARBA" id="ARBA00022842"/>
    </source>
</evidence>
<comment type="cofactor">
    <cofactor evidence="4">
        <name>Mg(2+)</name>
        <dbReference type="ChEBI" id="CHEBI:18420"/>
    </cofactor>
    <cofactor evidence="4">
        <name>Mn(2+)</name>
        <dbReference type="ChEBI" id="CHEBI:29035"/>
    </cofactor>
    <text evidence="4">Probably binds two magnesium or manganese ions per subunit.</text>
</comment>
<dbReference type="GO" id="GO:0003906">
    <property type="term" value="F:DNA-(apurinic or apyrimidinic site) endonuclease activity"/>
    <property type="evidence" value="ECO:0007669"/>
    <property type="project" value="TreeGrafter"/>
</dbReference>
<dbReference type="GO" id="GO:0005634">
    <property type="term" value="C:nucleus"/>
    <property type="evidence" value="ECO:0007669"/>
    <property type="project" value="TreeGrafter"/>
</dbReference>
<proteinExistence type="predicted"/>
<evidence type="ECO:0000256" key="1">
    <source>
        <dbReference type="ARBA" id="ARBA00022723"/>
    </source>
</evidence>
<dbReference type="InterPro" id="IPR004808">
    <property type="entry name" value="AP_endonuc_1"/>
</dbReference>
<protein>
    <submittedName>
        <fullName evidence="5">Putative ovule protein</fullName>
    </submittedName>
</protein>
<organism evidence="5">
    <name type="scientific">Solanum chacoense</name>
    <name type="common">Chaco potato</name>
    <dbReference type="NCBI Taxonomy" id="4108"/>
    <lineage>
        <taxon>Eukaryota</taxon>
        <taxon>Viridiplantae</taxon>
        <taxon>Streptophyta</taxon>
        <taxon>Embryophyta</taxon>
        <taxon>Tracheophyta</taxon>
        <taxon>Spermatophyta</taxon>
        <taxon>Magnoliopsida</taxon>
        <taxon>eudicotyledons</taxon>
        <taxon>Gunneridae</taxon>
        <taxon>Pentapetalae</taxon>
        <taxon>asterids</taxon>
        <taxon>lamiids</taxon>
        <taxon>Solanales</taxon>
        <taxon>Solanaceae</taxon>
        <taxon>Solanoideae</taxon>
        <taxon>Solaneae</taxon>
        <taxon>Solanum</taxon>
    </lineage>
</organism>
<dbReference type="Gene3D" id="3.60.10.10">
    <property type="entry name" value="Endonuclease/exonuclease/phosphatase"/>
    <property type="match status" value="1"/>
</dbReference>
<evidence type="ECO:0000256" key="4">
    <source>
        <dbReference type="PIRSR" id="PIRSR604808-2"/>
    </source>
</evidence>
<name>A0A0V0GSF1_SOLCH</name>
<keyword evidence="3 4" id="KW-0460">Magnesium</keyword>
<accession>A0A0V0GSF1</accession>
<feature type="binding site" evidence="4">
    <location>
        <position position="9"/>
    </location>
    <ligand>
        <name>Mg(2+)</name>
        <dbReference type="ChEBI" id="CHEBI:18420"/>
        <label>1</label>
    </ligand>
</feature>
<dbReference type="GO" id="GO:0008081">
    <property type="term" value="F:phosphoric diester hydrolase activity"/>
    <property type="evidence" value="ECO:0007669"/>
    <property type="project" value="TreeGrafter"/>
</dbReference>
<dbReference type="GO" id="GO:0046872">
    <property type="term" value="F:metal ion binding"/>
    <property type="evidence" value="ECO:0007669"/>
    <property type="project" value="UniProtKB-KW"/>
</dbReference>
<dbReference type="EMBL" id="GEDG01031844">
    <property type="protein sequence ID" value="JAP11154.1"/>
    <property type="molecule type" value="Transcribed_RNA"/>
</dbReference>
<dbReference type="PANTHER" id="PTHR22748:SF19">
    <property type="entry name" value="ENDONUCLEASE_EXONUCLEASE_PHOSPHATASE DOMAIN-CONTAINING PROTEIN"/>
    <property type="match status" value="1"/>
</dbReference>
<evidence type="ECO:0000313" key="5">
    <source>
        <dbReference type="EMBL" id="JAP11154.1"/>
    </source>
</evidence>
<reference evidence="5" key="1">
    <citation type="submission" date="2015-12" db="EMBL/GenBank/DDBJ databases">
        <title>Gene expression during late stages of embryo sac development: a critical building block for successful pollen-pistil interactions.</title>
        <authorList>
            <person name="Liu Y."/>
            <person name="Joly V."/>
            <person name="Sabar M."/>
            <person name="Matton D.P."/>
        </authorList>
    </citation>
    <scope>NUCLEOTIDE SEQUENCE</scope>
</reference>
<sequence>MNLNIVSWNVRGLNCGKKRCMIRNMLRIWKADVMCFQETKLEGEIANIVKEIWGSRWADYVQLEASGTRGSILIMWDKRIWEDEVSSVGPYSDSCCFSGKNQEILNGT</sequence>
<dbReference type="PANTHER" id="PTHR22748">
    <property type="entry name" value="AP ENDONUCLEASE"/>
    <property type="match status" value="1"/>
</dbReference>
<feature type="binding site" evidence="4">
    <location>
        <position position="38"/>
    </location>
    <ligand>
        <name>Mg(2+)</name>
        <dbReference type="ChEBI" id="CHEBI:18420"/>
        <label>1</label>
    </ligand>
</feature>
<keyword evidence="1 4" id="KW-0479">Metal-binding</keyword>
<dbReference type="InterPro" id="IPR036691">
    <property type="entry name" value="Endo/exonu/phosph_ase_sf"/>
</dbReference>
<keyword evidence="2" id="KW-0378">Hydrolase</keyword>
<dbReference type="GO" id="GO:0006284">
    <property type="term" value="P:base-excision repair"/>
    <property type="evidence" value="ECO:0007669"/>
    <property type="project" value="TreeGrafter"/>
</dbReference>
<dbReference type="GO" id="GO:0008311">
    <property type="term" value="F:double-stranded DNA 3'-5' DNA exonuclease activity"/>
    <property type="evidence" value="ECO:0007669"/>
    <property type="project" value="TreeGrafter"/>
</dbReference>
<keyword evidence="4" id="KW-0464">Manganese</keyword>